<protein>
    <recommendedName>
        <fullName evidence="2">Anaphase-promoting complex subunit 5</fullName>
    </recommendedName>
</protein>
<feature type="region of interest" description="Disordered" evidence="7">
    <location>
        <begin position="234"/>
        <end position="259"/>
    </location>
</feature>
<dbReference type="GO" id="GO:0070979">
    <property type="term" value="P:protein K11-linked ubiquitination"/>
    <property type="evidence" value="ECO:0007669"/>
    <property type="project" value="TreeGrafter"/>
</dbReference>
<evidence type="ECO:0000256" key="7">
    <source>
        <dbReference type="SAM" id="MobiDB-lite"/>
    </source>
</evidence>
<accession>A0A8H3TRN9</accession>
<evidence type="ECO:0000256" key="2">
    <source>
        <dbReference type="ARBA" id="ARBA00016066"/>
    </source>
</evidence>
<organism evidence="9 10">
    <name type="scientific">Naganishia liquefaciens</name>
    <dbReference type="NCBI Taxonomy" id="104408"/>
    <lineage>
        <taxon>Eukaryota</taxon>
        <taxon>Fungi</taxon>
        <taxon>Dikarya</taxon>
        <taxon>Basidiomycota</taxon>
        <taxon>Agaricomycotina</taxon>
        <taxon>Tremellomycetes</taxon>
        <taxon>Filobasidiales</taxon>
        <taxon>Filobasidiaceae</taxon>
        <taxon>Naganishia</taxon>
    </lineage>
</organism>
<dbReference type="OrthoDB" id="2504561at2759"/>
<comment type="caution">
    <text evidence="9">The sequence shown here is derived from an EMBL/GenBank/DDBJ whole genome shotgun (WGS) entry which is preliminary data.</text>
</comment>
<keyword evidence="4" id="KW-0498">Mitosis</keyword>
<feature type="domain" description="Anaphase-promoting complex subunit 5" evidence="8">
    <location>
        <begin position="304"/>
        <end position="381"/>
    </location>
</feature>
<dbReference type="Pfam" id="PF12862">
    <property type="entry name" value="ANAPC5"/>
    <property type="match status" value="1"/>
</dbReference>
<feature type="region of interest" description="Disordered" evidence="7">
    <location>
        <begin position="456"/>
        <end position="483"/>
    </location>
</feature>
<evidence type="ECO:0000256" key="4">
    <source>
        <dbReference type="ARBA" id="ARBA00022776"/>
    </source>
</evidence>
<evidence type="ECO:0000256" key="3">
    <source>
        <dbReference type="ARBA" id="ARBA00022618"/>
    </source>
</evidence>
<dbReference type="Proteomes" id="UP000620104">
    <property type="component" value="Unassembled WGS sequence"/>
</dbReference>
<keyword evidence="10" id="KW-1185">Reference proteome</keyword>
<evidence type="ECO:0000313" key="9">
    <source>
        <dbReference type="EMBL" id="GHJ85653.1"/>
    </source>
</evidence>
<proteinExistence type="inferred from homology"/>
<evidence type="ECO:0000256" key="5">
    <source>
        <dbReference type="ARBA" id="ARBA00022786"/>
    </source>
</evidence>
<reference evidence="9" key="1">
    <citation type="submission" date="2020-07" db="EMBL/GenBank/DDBJ databases">
        <title>Draft Genome Sequence of a Deep-Sea Yeast, Naganishia (Cryptococcus) liquefaciens strain N6.</title>
        <authorList>
            <person name="Han Y.W."/>
            <person name="Kajitani R."/>
            <person name="Morimoto H."/>
            <person name="Parhat M."/>
            <person name="Tsubouchi H."/>
            <person name="Bakenova O."/>
            <person name="Ogata M."/>
            <person name="Argunhan B."/>
            <person name="Aoki R."/>
            <person name="Kajiwara S."/>
            <person name="Itoh T."/>
            <person name="Iwasaki H."/>
        </authorList>
    </citation>
    <scope>NUCLEOTIDE SEQUENCE</scope>
    <source>
        <strain evidence="9">N6</strain>
    </source>
</reference>
<evidence type="ECO:0000313" key="10">
    <source>
        <dbReference type="Proteomes" id="UP000620104"/>
    </source>
</evidence>
<evidence type="ECO:0000256" key="6">
    <source>
        <dbReference type="ARBA" id="ARBA00023306"/>
    </source>
</evidence>
<dbReference type="EMBL" id="BLZA01000013">
    <property type="protein sequence ID" value="GHJ85653.1"/>
    <property type="molecule type" value="Genomic_DNA"/>
</dbReference>
<dbReference type="InterPro" id="IPR026000">
    <property type="entry name" value="Apc5_dom"/>
</dbReference>
<dbReference type="GO" id="GO:0005680">
    <property type="term" value="C:anaphase-promoting complex"/>
    <property type="evidence" value="ECO:0007669"/>
    <property type="project" value="InterPro"/>
</dbReference>
<gene>
    <name evidence="9" type="ORF">NliqN6_2055</name>
</gene>
<comment type="similarity">
    <text evidence="1">Belongs to the APC5 family.</text>
</comment>
<sequence>MSTLAYIANPPPTPHQVAIAHLASGLYPPRHAKPIDVDNWFNKNAKYHHALLRLITREGLLNCEPSSYDELLEKVKAITALGKPVGSQSCRVLHLAPFKTLAAMPETWSDLQLAFESMEYVPDVYYEREDEGPRITNRISYTSPLGIFLRKVYLGYKTLTFQQTDILREQVLDWCLPSRLSSLSSLGVGVTVKAGMGTTLERERSQLSERANRLSSGSATMSMDISVSMDVSRTQEESVDITGQPSRIEASRNEDLSNGVNVQDASRRQQVDRVGSAANKRRKIVNRSTELDDTLDNRVRMFKDYQSACVRGDYSLALHSLDRFYNYRFPGYDKKMHQHALLSLASFHYNTGGLETARHVLHEAIKVARIEGDKPCILHCVGLSRRIEAETTVPVSSVLAEGLPPHVADVGPENDDSVPPLDELWNIKRRLDLGEALPAAYSRIWLAAARQEAIEKRRRKSKDSSHGDQTQKKDVEAEDTQLPDTLLANRATAHRLQASMWQMFGSSLLGNLHDTLSMRHNPSQGIVLRTRVACAQNLVRKSMYNDAMAAILEPALTSDLTISEYHLWVHEVWSLLEVIVRRSGMRVLNQIREHFMLPVDAFRQLGAGGPLRMVFDPTQKKTFDAFGRDEQAPDRRTTDKMRANISTAEEAIAGESPIAALPPLLGTIHTAEQLGLWDIHRQCSLKLSSTLLQIDRNVQPNLADPPRGSSGGQDCLLTAATHDIEPIWDKILSFEDDEETFAGAYVLGCGHLKREPMQGLRFGRTAMLHALKSRNTDKMICAAKLLAIACHNAGNALERDIFARFWQKLNMAQNIDDWLQHDVIDPIDFIIRTHATCDHDLDPVWRWKEEYETLQQTVSLLPEIIARVGVGLAMPEL</sequence>
<evidence type="ECO:0000259" key="8">
    <source>
        <dbReference type="Pfam" id="PF12862"/>
    </source>
</evidence>
<keyword evidence="3" id="KW-0132">Cell division</keyword>
<dbReference type="GO" id="GO:0045842">
    <property type="term" value="P:positive regulation of mitotic metaphase/anaphase transition"/>
    <property type="evidence" value="ECO:0007669"/>
    <property type="project" value="TreeGrafter"/>
</dbReference>
<dbReference type="GO" id="GO:0031145">
    <property type="term" value="P:anaphase-promoting complex-dependent catabolic process"/>
    <property type="evidence" value="ECO:0007669"/>
    <property type="project" value="TreeGrafter"/>
</dbReference>
<name>A0A8H3TRN9_9TREE</name>
<dbReference type="InterPro" id="IPR037679">
    <property type="entry name" value="Apc5"/>
</dbReference>
<keyword evidence="6" id="KW-0131">Cell cycle</keyword>
<dbReference type="PANTHER" id="PTHR12830:SF9">
    <property type="entry name" value="ANAPHASE-PROMOTING COMPLEX SUBUNIT 5"/>
    <property type="match status" value="1"/>
</dbReference>
<dbReference type="PANTHER" id="PTHR12830">
    <property type="entry name" value="ANAPHASE-PROMOTING COMPLEX SUBUNIT 5"/>
    <property type="match status" value="1"/>
</dbReference>
<evidence type="ECO:0000256" key="1">
    <source>
        <dbReference type="ARBA" id="ARBA00007450"/>
    </source>
</evidence>
<feature type="compositionally biased region" description="Basic and acidic residues" evidence="7">
    <location>
        <begin position="462"/>
        <end position="475"/>
    </location>
</feature>
<dbReference type="GO" id="GO:0051301">
    <property type="term" value="P:cell division"/>
    <property type="evidence" value="ECO:0007669"/>
    <property type="project" value="UniProtKB-KW"/>
</dbReference>
<dbReference type="AlphaFoldDB" id="A0A8H3TRN9"/>
<keyword evidence="5" id="KW-0833">Ubl conjugation pathway</keyword>